<dbReference type="InterPro" id="IPR025227">
    <property type="entry name" value="DUF4169"/>
</dbReference>
<dbReference type="EMBL" id="JACIDS010000005">
    <property type="protein sequence ID" value="MBB3932889.1"/>
    <property type="molecule type" value="Genomic_DNA"/>
</dbReference>
<dbReference type="Pfam" id="PF13770">
    <property type="entry name" value="DUF4169"/>
    <property type="match status" value="1"/>
</dbReference>
<evidence type="ECO:0000256" key="1">
    <source>
        <dbReference type="SAM" id="MobiDB-lite"/>
    </source>
</evidence>
<sequence>MSADLINLNRARKEKAKRDRLAEAEANRVKFGRTKAEKLKEKAEAERATRTLDAHRREEPQGSEGSEG</sequence>
<evidence type="ECO:0008006" key="4">
    <source>
        <dbReference type="Google" id="ProtNLM"/>
    </source>
</evidence>
<feature type="region of interest" description="Disordered" evidence="1">
    <location>
        <begin position="37"/>
        <end position="68"/>
    </location>
</feature>
<dbReference type="AlphaFoldDB" id="A0A840ARK5"/>
<evidence type="ECO:0000313" key="3">
    <source>
        <dbReference type="Proteomes" id="UP000553963"/>
    </source>
</evidence>
<gene>
    <name evidence="2" type="ORF">GGR25_003953</name>
</gene>
<comment type="caution">
    <text evidence="2">The sequence shown here is derived from an EMBL/GenBank/DDBJ whole genome shotgun (WGS) entry which is preliminary data.</text>
</comment>
<feature type="region of interest" description="Disordered" evidence="1">
    <location>
        <begin position="1"/>
        <end position="23"/>
    </location>
</feature>
<reference evidence="2 3" key="1">
    <citation type="submission" date="2020-08" db="EMBL/GenBank/DDBJ databases">
        <title>Genomic Encyclopedia of Type Strains, Phase IV (KMG-IV): sequencing the most valuable type-strain genomes for metagenomic binning, comparative biology and taxonomic classification.</title>
        <authorList>
            <person name="Goeker M."/>
        </authorList>
    </citation>
    <scope>NUCLEOTIDE SEQUENCE [LARGE SCALE GENOMIC DNA]</scope>
    <source>
        <strain evidence="2 3">DSM 25966</strain>
    </source>
</reference>
<protein>
    <recommendedName>
        <fullName evidence="4">DUF4169 domain-containing protein</fullName>
    </recommendedName>
</protein>
<keyword evidence="3" id="KW-1185">Reference proteome</keyword>
<proteinExistence type="predicted"/>
<name>A0A840ARK5_9HYPH</name>
<evidence type="ECO:0000313" key="2">
    <source>
        <dbReference type="EMBL" id="MBB3932889.1"/>
    </source>
</evidence>
<dbReference type="Proteomes" id="UP000553963">
    <property type="component" value="Unassembled WGS sequence"/>
</dbReference>
<organism evidence="2 3">
    <name type="scientific">Kaistia hirudinis</name>
    <dbReference type="NCBI Taxonomy" id="1293440"/>
    <lineage>
        <taxon>Bacteria</taxon>
        <taxon>Pseudomonadati</taxon>
        <taxon>Pseudomonadota</taxon>
        <taxon>Alphaproteobacteria</taxon>
        <taxon>Hyphomicrobiales</taxon>
        <taxon>Kaistiaceae</taxon>
        <taxon>Kaistia</taxon>
    </lineage>
</organism>
<dbReference type="RefSeq" id="WP_183400547.1">
    <property type="nucleotide sequence ID" value="NZ_JACIDS010000005.1"/>
</dbReference>
<accession>A0A840ARK5</accession>
<feature type="compositionally biased region" description="Basic and acidic residues" evidence="1">
    <location>
        <begin position="37"/>
        <end position="60"/>
    </location>
</feature>